<keyword evidence="2" id="KW-0040">ANK repeat</keyword>
<dbReference type="PROSITE" id="PS50181">
    <property type="entry name" value="FBOX"/>
    <property type="match status" value="1"/>
</dbReference>
<keyword evidence="5" id="KW-1185">Reference proteome</keyword>
<dbReference type="Pfam" id="PF00023">
    <property type="entry name" value="Ank"/>
    <property type="match status" value="1"/>
</dbReference>
<organism evidence="4 5">
    <name type="scientific">Aspergillus lucknowensis</name>
    <dbReference type="NCBI Taxonomy" id="176173"/>
    <lineage>
        <taxon>Eukaryota</taxon>
        <taxon>Fungi</taxon>
        <taxon>Dikarya</taxon>
        <taxon>Ascomycota</taxon>
        <taxon>Pezizomycotina</taxon>
        <taxon>Eurotiomycetes</taxon>
        <taxon>Eurotiomycetidae</taxon>
        <taxon>Eurotiales</taxon>
        <taxon>Aspergillaceae</taxon>
        <taxon>Aspergillus</taxon>
        <taxon>Aspergillus subgen. Nidulantes</taxon>
    </lineage>
</organism>
<keyword evidence="1" id="KW-0677">Repeat</keyword>
<sequence>MTLLELPQELLLAIASFLEAERDINSLSRTNTQLHALLNPYLYRQNARTSNSSALLWAAVHGRENTARFSLQCGANIAAFDPRGFTPLMIACQLGHVGVVELLAAQDDVNLNGSISDWFPPDPNVPQHRRPHQYMSPLLFAVESNRVDVVKFLLDHPGVNLHFADCKGWSAVHHATKDGCEAVLNLLLGDDRTRALVDGSLVTFAHDMKRYSAVSVMLGTDGLELDLYPEEADALLNGSLDMGFPHIVKSLLMLASPLTESRCLYEWKSPLASAVVHGDKGAVVSLLPDPTVDASYGDIALGLPPLSLAVCMENAEIVHLLLAADRVDPNIQDDAGRSPLWIAASLGYARIAQLLLEKDGIDVNLKTKGNETPLTIASERGDATLIRLLLAHDNIELDTECDKGWSTLGAAVTHGHHEVAELLLKTEGVDPNRRRGGPPLWTAVRNDDLAMVDLLLATDGVDPNAIGDILGTHALSQAVSQGNADIVHRFLRRDDVDINCIDQLGQTPLDSTEEEGMVEVLRAKGAMRGEELRARQRGSDRRLF</sequence>
<name>A0ABR4LHJ0_9EURO</name>
<dbReference type="GeneID" id="98145043"/>
<dbReference type="SUPFAM" id="SSF48403">
    <property type="entry name" value="Ankyrin repeat"/>
    <property type="match status" value="2"/>
</dbReference>
<evidence type="ECO:0000313" key="4">
    <source>
        <dbReference type="EMBL" id="KAL2864007.1"/>
    </source>
</evidence>
<evidence type="ECO:0000259" key="3">
    <source>
        <dbReference type="PROSITE" id="PS50181"/>
    </source>
</evidence>
<dbReference type="RefSeq" id="XP_070882986.1">
    <property type="nucleotide sequence ID" value="XM_071029971.1"/>
</dbReference>
<evidence type="ECO:0000256" key="1">
    <source>
        <dbReference type="ARBA" id="ARBA00022737"/>
    </source>
</evidence>
<proteinExistence type="predicted"/>
<evidence type="ECO:0000256" key="2">
    <source>
        <dbReference type="ARBA" id="ARBA00023043"/>
    </source>
</evidence>
<accession>A0ABR4LHJ0</accession>
<dbReference type="Pfam" id="PF12796">
    <property type="entry name" value="Ank_2"/>
    <property type="match status" value="4"/>
</dbReference>
<dbReference type="InterPro" id="IPR002110">
    <property type="entry name" value="Ankyrin_rpt"/>
</dbReference>
<dbReference type="Gene3D" id="1.25.40.20">
    <property type="entry name" value="Ankyrin repeat-containing domain"/>
    <property type="match status" value="3"/>
</dbReference>
<dbReference type="PANTHER" id="PTHR24198:SF165">
    <property type="entry name" value="ANKYRIN REPEAT-CONTAINING PROTEIN-RELATED"/>
    <property type="match status" value="1"/>
</dbReference>
<comment type="caution">
    <text evidence="4">The sequence shown here is derived from an EMBL/GenBank/DDBJ whole genome shotgun (WGS) entry which is preliminary data.</text>
</comment>
<dbReference type="InterPro" id="IPR001810">
    <property type="entry name" value="F-box_dom"/>
</dbReference>
<dbReference type="PANTHER" id="PTHR24198">
    <property type="entry name" value="ANKYRIN REPEAT AND PROTEIN KINASE DOMAIN-CONTAINING PROTEIN"/>
    <property type="match status" value="1"/>
</dbReference>
<dbReference type="SMART" id="SM00248">
    <property type="entry name" value="ANK"/>
    <property type="match status" value="10"/>
</dbReference>
<gene>
    <name evidence="4" type="ORF">BJX67DRAFT_362230</name>
</gene>
<dbReference type="InterPro" id="IPR036770">
    <property type="entry name" value="Ankyrin_rpt-contain_sf"/>
</dbReference>
<dbReference type="EMBL" id="JBFXLQ010000045">
    <property type="protein sequence ID" value="KAL2864007.1"/>
    <property type="molecule type" value="Genomic_DNA"/>
</dbReference>
<dbReference type="Proteomes" id="UP001610432">
    <property type="component" value="Unassembled WGS sequence"/>
</dbReference>
<reference evidence="4 5" key="1">
    <citation type="submission" date="2024-07" db="EMBL/GenBank/DDBJ databases">
        <title>Section-level genome sequencing and comparative genomics of Aspergillus sections Usti and Cavernicolus.</title>
        <authorList>
            <consortium name="Lawrence Berkeley National Laboratory"/>
            <person name="Nybo J.L."/>
            <person name="Vesth T.C."/>
            <person name="Theobald S."/>
            <person name="Frisvad J.C."/>
            <person name="Larsen T.O."/>
            <person name="Kjaerboelling I."/>
            <person name="Rothschild-Mancinelli K."/>
            <person name="Lyhne E.K."/>
            <person name="Kogle M.E."/>
            <person name="Barry K."/>
            <person name="Clum A."/>
            <person name="Na H."/>
            <person name="Ledsgaard L."/>
            <person name="Lin J."/>
            <person name="Lipzen A."/>
            <person name="Kuo A."/>
            <person name="Riley R."/>
            <person name="Mondo S."/>
            <person name="Labutti K."/>
            <person name="Haridas S."/>
            <person name="Pangalinan J."/>
            <person name="Salamov A.A."/>
            <person name="Simmons B.A."/>
            <person name="Magnuson J.K."/>
            <person name="Chen J."/>
            <person name="Drula E."/>
            <person name="Henrissat B."/>
            <person name="Wiebenga A."/>
            <person name="Lubbers R.J."/>
            <person name="Gomes A.C."/>
            <person name="Macurrencykelacurrency M.R."/>
            <person name="Stajich J."/>
            <person name="Grigoriev I.V."/>
            <person name="Mortensen U.H."/>
            <person name="De Vries R.P."/>
            <person name="Baker S.E."/>
            <person name="Andersen M.R."/>
        </authorList>
    </citation>
    <scope>NUCLEOTIDE SEQUENCE [LARGE SCALE GENOMIC DNA]</scope>
    <source>
        <strain evidence="4 5">CBS 449.75</strain>
    </source>
</reference>
<feature type="domain" description="F-box" evidence="3">
    <location>
        <begin position="1"/>
        <end position="46"/>
    </location>
</feature>
<protein>
    <submittedName>
        <fullName evidence="4">Ankyrin repeat-containing domain protein</fullName>
    </submittedName>
</protein>
<evidence type="ECO:0000313" key="5">
    <source>
        <dbReference type="Proteomes" id="UP001610432"/>
    </source>
</evidence>